<dbReference type="PANTHER" id="PTHR23346:SF19">
    <property type="entry name" value="PROTEASOME ADAPTER AND SCAFFOLD PROTEIN ECM29"/>
    <property type="match status" value="1"/>
</dbReference>
<keyword evidence="4" id="KW-1185">Reference proteome</keyword>
<keyword evidence="1" id="KW-0677">Repeat</keyword>
<sequence>MTKAVNLPWNSLIEIVHSENFMDSTLVKNLTIVYLRKAYDRLTEKDKITHLLPLIKNIDLKPRDQKKFLFQIILEFSQKLSPKFADLETKEVVDSLYSLYESSRLLSCQEESLCQSQSLKSKIMYYLCKSKLAANIFPSMLHVSFDCLYSPKTDIKLQKQGVEFIQWITRMVDASKLELIEEVLLFGLLKIIKETRIGDFDNLMREEQDIDKTLLFKPFYGPLDMSIHNPEEDNENFKVILIKFQELDQLNQFNQLINEENIQAIINILEDNTDKLPHMVHYCILKYAFSIFPFASILKKIKFSHFSKIVNLIHEKSTKCTHQLLSSKWN</sequence>
<dbReference type="AlphaFoldDB" id="A0A8H4AA13"/>
<dbReference type="GO" id="GO:0060090">
    <property type="term" value="F:molecular adaptor activity"/>
    <property type="evidence" value="ECO:0007669"/>
    <property type="project" value="InterPro"/>
</dbReference>
<dbReference type="Proteomes" id="UP000439903">
    <property type="component" value="Unassembled WGS sequence"/>
</dbReference>
<organism evidence="3 4">
    <name type="scientific">Gigaspora margarita</name>
    <dbReference type="NCBI Taxonomy" id="4874"/>
    <lineage>
        <taxon>Eukaryota</taxon>
        <taxon>Fungi</taxon>
        <taxon>Fungi incertae sedis</taxon>
        <taxon>Mucoromycota</taxon>
        <taxon>Glomeromycotina</taxon>
        <taxon>Glomeromycetes</taxon>
        <taxon>Diversisporales</taxon>
        <taxon>Gigasporaceae</taxon>
        <taxon>Gigaspora</taxon>
    </lineage>
</organism>
<proteinExistence type="predicted"/>
<protein>
    <submittedName>
        <fullName evidence="3">ARM repeat-containing protein</fullName>
    </submittedName>
</protein>
<gene>
    <name evidence="3" type="ORF">F8M41_025630</name>
</gene>
<dbReference type="GO" id="GO:0043248">
    <property type="term" value="P:proteasome assembly"/>
    <property type="evidence" value="ECO:0007669"/>
    <property type="project" value="InterPro"/>
</dbReference>
<comment type="caution">
    <text evidence="3">The sequence shown here is derived from an EMBL/GenBank/DDBJ whole genome shotgun (WGS) entry which is preliminary data.</text>
</comment>
<dbReference type="OrthoDB" id="2445881at2759"/>
<evidence type="ECO:0000313" key="3">
    <source>
        <dbReference type="EMBL" id="KAF0469199.1"/>
    </source>
</evidence>
<feature type="domain" description="Proteasome component Ecm29 N-terminal" evidence="2">
    <location>
        <begin position="3"/>
        <end position="76"/>
    </location>
</feature>
<evidence type="ECO:0000313" key="4">
    <source>
        <dbReference type="Proteomes" id="UP000439903"/>
    </source>
</evidence>
<dbReference type="PANTHER" id="PTHR23346">
    <property type="entry name" value="TRANSLATIONAL ACTIVATOR GCN1-RELATED"/>
    <property type="match status" value="1"/>
</dbReference>
<feature type="domain" description="Proteasome component Ecm29 N-terminal" evidence="2">
    <location>
        <begin position="79"/>
        <end position="195"/>
    </location>
</feature>
<dbReference type="EMBL" id="WTPW01000924">
    <property type="protein sequence ID" value="KAF0469199.1"/>
    <property type="molecule type" value="Genomic_DNA"/>
</dbReference>
<dbReference type="InterPro" id="IPR024372">
    <property type="entry name" value="Ecm29_N"/>
</dbReference>
<dbReference type="GO" id="GO:0005737">
    <property type="term" value="C:cytoplasm"/>
    <property type="evidence" value="ECO:0007669"/>
    <property type="project" value="TreeGrafter"/>
</dbReference>
<reference evidence="3 4" key="1">
    <citation type="journal article" date="2019" name="Environ. Microbiol.">
        <title>At the nexus of three kingdoms: the genome of the mycorrhizal fungus Gigaspora margarita provides insights into plant, endobacterial and fungal interactions.</title>
        <authorList>
            <person name="Venice F."/>
            <person name="Ghignone S."/>
            <person name="Salvioli di Fossalunga A."/>
            <person name="Amselem J."/>
            <person name="Novero M."/>
            <person name="Xianan X."/>
            <person name="Sedzielewska Toro K."/>
            <person name="Morin E."/>
            <person name="Lipzen A."/>
            <person name="Grigoriev I.V."/>
            <person name="Henrissat B."/>
            <person name="Martin F.M."/>
            <person name="Bonfante P."/>
        </authorList>
    </citation>
    <scope>NUCLEOTIDE SEQUENCE [LARGE SCALE GENOMIC DNA]</scope>
    <source>
        <strain evidence="3 4">BEG34</strain>
    </source>
</reference>
<evidence type="ECO:0000259" key="2">
    <source>
        <dbReference type="Pfam" id="PF13001"/>
    </source>
</evidence>
<dbReference type="Pfam" id="PF13001">
    <property type="entry name" value="ECM29_N"/>
    <property type="match status" value="2"/>
</dbReference>
<accession>A0A8H4AA13</accession>
<evidence type="ECO:0000256" key="1">
    <source>
        <dbReference type="ARBA" id="ARBA00022737"/>
    </source>
</evidence>
<dbReference type="GO" id="GO:0036503">
    <property type="term" value="P:ERAD pathway"/>
    <property type="evidence" value="ECO:0007669"/>
    <property type="project" value="TreeGrafter"/>
</dbReference>
<name>A0A8H4AA13_GIGMA</name>
<dbReference type="GO" id="GO:0005634">
    <property type="term" value="C:nucleus"/>
    <property type="evidence" value="ECO:0007669"/>
    <property type="project" value="TreeGrafter"/>
</dbReference>